<proteinExistence type="predicted"/>
<evidence type="ECO:0008006" key="3">
    <source>
        <dbReference type="Google" id="ProtNLM"/>
    </source>
</evidence>
<dbReference type="AlphaFoldDB" id="L0DQ12"/>
<reference evidence="1 2" key="1">
    <citation type="submission" date="2012-02" db="EMBL/GenBank/DDBJ databases">
        <title>Complete sequence of chromosome of Singulisphaera acidiphila DSM 18658.</title>
        <authorList>
            <consortium name="US DOE Joint Genome Institute (JGI-PGF)"/>
            <person name="Lucas S."/>
            <person name="Copeland A."/>
            <person name="Lapidus A."/>
            <person name="Glavina del Rio T."/>
            <person name="Dalin E."/>
            <person name="Tice H."/>
            <person name="Bruce D."/>
            <person name="Goodwin L."/>
            <person name="Pitluck S."/>
            <person name="Peters L."/>
            <person name="Ovchinnikova G."/>
            <person name="Chertkov O."/>
            <person name="Kyrpides N."/>
            <person name="Mavromatis K."/>
            <person name="Ivanova N."/>
            <person name="Brettin T."/>
            <person name="Detter J.C."/>
            <person name="Han C."/>
            <person name="Larimer F."/>
            <person name="Land M."/>
            <person name="Hauser L."/>
            <person name="Markowitz V."/>
            <person name="Cheng J.-F."/>
            <person name="Hugenholtz P."/>
            <person name="Woyke T."/>
            <person name="Wu D."/>
            <person name="Tindall B."/>
            <person name="Pomrenke H."/>
            <person name="Brambilla E."/>
            <person name="Klenk H.-P."/>
            <person name="Eisen J.A."/>
        </authorList>
    </citation>
    <scope>NUCLEOTIDE SEQUENCE [LARGE SCALE GENOMIC DNA]</scope>
    <source>
        <strain evidence="2">ATCC BAA-1392 / DSM 18658 / VKM B-2454 / MOB10</strain>
    </source>
</reference>
<dbReference type="EMBL" id="CP003364">
    <property type="protein sequence ID" value="AGA30900.1"/>
    <property type="molecule type" value="Genomic_DNA"/>
</dbReference>
<dbReference type="eggNOG" id="ENOG5033W74">
    <property type="taxonomic scope" value="Bacteria"/>
</dbReference>
<dbReference type="Proteomes" id="UP000010798">
    <property type="component" value="Chromosome"/>
</dbReference>
<accession>L0DQ12</accession>
<dbReference type="OrthoDB" id="263138at2"/>
<dbReference type="RefSeq" id="WP_015249972.1">
    <property type="nucleotide sequence ID" value="NC_019892.1"/>
</dbReference>
<protein>
    <recommendedName>
        <fullName evidence="3">HEAT repeat domain-containing protein</fullName>
    </recommendedName>
</protein>
<keyword evidence="2" id="KW-1185">Reference proteome</keyword>
<organism evidence="1 2">
    <name type="scientific">Singulisphaera acidiphila (strain ATCC BAA-1392 / DSM 18658 / VKM B-2454 / MOB10)</name>
    <dbReference type="NCBI Taxonomy" id="886293"/>
    <lineage>
        <taxon>Bacteria</taxon>
        <taxon>Pseudomonadati</taxon>
        <taxon>Planctomycetota</taxon>
        <taxon>Planctomycetia</taxon>
        <taxon>Isosphaerales</taxon>
        <taxon>Isosphaeraceae</taxon>
        <taxon>Singulisphaera</taxon>
    </lineage>
</organism>
<evidence type="ECO:0000313" key="2">
    <source>
        <dbReference type="Proteomes" id="UP000010798"/>
    </source>
</evidence>
<sequence length="555" mass="60932">MPIHLVVQGPVWQLNRPIIILAKLTGARMDPQPPDHLTSSDDETPEALLEAFRNHPEWTERQRDEQLDRLIERVPADRLIAAARARMANLSGTEGEVILRIIEAHATPDLLRELGAALVAQPQLSPERTWEVVTLLEGAELLDEFPELVARAEELEELLDEEGSLEQLAEQLEGDPEGTWLALQGLGAVEPEIRPQIIEGLAQGPIGPGLAEFLRLLCFAHDPPTRAAALDALSQPGENHDHLVTVWESIAADHPDAEVVARAQAWLASRSKVDVPAVVEAPHAIQTESSIVRSLVTGLDGRGRGTIVLASYRRGSLAAAAFVCDVTQGVCDVVGQADLNSPSEAGLFEQLVEQTDLEVVEDVPELALRLLGGSVLLCGRSTTPTLRYWLEATMPPGFRALPFPAPFPGWDPAVVPFDEMSDRAQAVLDACPNWLDASPLTYEMAEEIALREGGETLPDPKRDAGAYRFLFEHRLFGQLELYRRMLYWMASFWQAAGREHLGQSALALAWQLSDAQHSVPSHPFTVALSTRSLKTAQDNLRLGIDPRRTSRSMEA</sequence>
<gene>
    <name evidence="1" type="ordered locus">Sinac_6840</name>
</gene>
<name>L0DQ12_SINAD</name>
<dbReference type="KEGG" id="saci:Sinac_6840"/>
<evidence type="ECO:0000313" key="1">
    <source>
        <dbReference type="EMBL" id="AGA30900.1"/>
    </source>
</evidence>
<dbReference type="HOGENOM" id="CLU_490803_0_0_0"/>